<dbReference type="EMBL" id="GBXM01010264">
    <property type="protein sequence ID" value="JAH98313.1"/>
    <property type="molecule type" value="Transcribed_RNA"/>
</dbReference>
<reference evidence="2" key="1">
    <citation type="submission" date="2014-11" db="EMBL/GenBank/DDBJ databases">
        <authorList>
            <person name="Amaro Gonzalez C."/>
        </authorList>
    </citation>
    <scope>NUCLEOTIDE SEQUENCE</scope>
</reference>
<proteinExistence type="predicted"/>
<name>A0A0E9X9F0_ANGAN</name>
<keyword evidence="1" id="KW-0472">Membrane</keyword>
<protein>
    <submittedName>
        <fullName evidence="2">Uncharacterized protein</fullName>
    </submittedName>
</protein>
<keyword evidence="1" id="KW-1133">Transmembrane helix</keyword>
<sequence length="57" mass="6588">MTVHGGQEFYKCDILMWFQTKCIMGPLDPNQTQLFLFPLSLVYRISITLCSSILFVV</sequence>
<organism evidence="2">
    <name type="scientific">Anguilla anguilla</name>
    <name type="common">European freshwater eel</name>
    <name type="synonym">Muraena anguilla</name>
    <dbReference type="NCBI Taxonomy" id="7936"/>
    <lineage>
        <taxon>Eukaryota</taxon>
        <taxon>Metazoa</taxon>
        <taxon>Chordata</taxon>
        <taxon>Craniata</taxon>
        <taxon>Vertebrata</taxon>
        <taxon>Euteleostomi</taxon>
        <taxon>Actinopterygii</taxon>
        <taxon>Neopterygii</taxon>
        <taxon>Teleostei</taxon>
        <taxon>Anguilliformes</taxon>
        <taxon>Anguillidae</taxon>
        <taxon>Anguilla</taxon>
    </lineage>
</organism>
<keyword evidence="1" id="KW-0812">Transmembrane</keyword>
<feature type="transmembrane region" description="Helical" evidence="1">
    <location>
        <begin position="34"/>
        <end position="56"/>
    </location>
</feature>
<accession>A0A0E9X9F0</accession>
<reference evidence="2" key="2">
    <citation type="journal article" date="2015" name="Fish Shellfish Immunol.">
        <title>Early steps in the European eel (Anguilla anguilla)-Vibrio vulnificus interaction in the gills: Role of the RtxA13 toxin.</title>
        <authorList>
            <person name="Callol A."/>
            <person name="Pajuelo D."/>
            <person name="Ebbesson L."/>
            <person name="Teles M."/>
            <person name="MacKenzie S."/>
            <person name="Amaro C."/>
        </authorList>
    </citation>
    <scope>NUCLEOTIDE SEQUENCE</scope>
</reference>
<evidence type="ECO:0000313" key="2">
    <source>
        <dbReference type="EMBL" id="JAH98313.1"/>
    </source>
</evidence>
<evidence type="ECO:0000256" key="1">
    <source>
        <dbReference type="SAM" id="Phobius"/>
    </source>
</evidence>
<dbReference type="AlphaFoldDB" id="A0A0E9X9F0"/>